<feature type="repeat" description="PPR" evidence="3">
    <location>
        <begin position="343"/>
        <end position="377"/>
    </location>
</feature>
<dbReference type="NCBIfam" id="TIGR00756">
    <property type="entry name" value="PPR"/>
    <property type="match status" value="7"/>
</dbReference>
<keyword evidence="2" id="KW-0677">Repeat</keyword>
<dbReference type="OMA" id="LVNAWCS"/>
<proteinExistence type="inferred from homology"/>
<evidence type="ECO:0000256" key="3">
    <source>
        <dbReference type="PROSITE-ProRule" id="PRU00708"/>
    </source>
</evidence>
<dbReference type="Gene3D" id="1.25.40.10">
    <property type="entry name" value="Tetratricopeptide repeat domain"/>
    <property type="match status" value="3"/>
</dbReference>
<evidence type="ECO:0000313" key="4">
    <source>
        <dbReference type="EMBL" id="KMZ60379.1"/>
    </source>
</evidence>
<dbReference type="PANTHER" id="PTHR47447">
    <property type="entry name" value="OS03G0856100 PROTEIN"/>
    <property type="match status" value="1"/>
</dbReference>
<evidence type="ECO:0000256" key="2">
    <source>
        <dbReference type="ARBA" id="ARBA00022737"/>
    </source>
</evidence>
<comment type="similarity">
    <text evidence="1">Belongs to the PPR family. P subfamily.</text>
</comment>
<feature type="repeat" description="PPR" evidence="3">
    <location>
        <begin position="378"/>
        <end position="412"/>
    </location>
</feature>
<evidence type="ECO:0000256" key="1">
    <source>
        <dbReference type="ARBA" id="ARBA00007626"/>
    </source>
</evidence>
<reference evidence="5" key="1">
    <citation type="journal article" date="2016" name="Nature">
        <title>The genome of the seagrass Zostera marina reveals angiosperm adaptation to the sea.</title>
        <authorList>
            <person name="Olsen J.L."/>
            <person name="Rouze P."/>
            <person name="Verhelst B."/>
            <person name="Lin Y.-C."/>
            <person name="Bayer T."/>
            <person name="Collen J."/>
            <person name="Dattolo E."/>
            <person name="De Paoli E."/>
            <person name="Dittami S."/>
            <person name="Maumus F."/>
            <person name="Michel G."/>
            <person name="Kersting A."/>
            <person name="Lauritano C."/>
            <person name="Lohaus R."/>
            <person name="Toepel M."/>
            <person name="Tonon T."/>
            <person name="Vanneste K."/>
            <person name="Amirebrahimi M."/>
            <person name="Brakel J."/>
            <person name="Bostroem C."/>
            <person name="Chovatia M."/>
            <person name="Grimwood J."/>
            <person name="Jenkins J.W."/>
            <person name="Jueterbock A."/>
            <person name="Mraz A."/>
            <person name="Stam W.T."/>
            <person name="Tice H."/>
            <person name="Bornberg-Bauer E."/>
            <person name="Green P.J."/>
            <person name="Pearson G.A."/>
            <person name="Procaccini G."/>
            <person name="Duarte C.M."/>
            <person name="Schmutz J."/>
            <person name="Reusch T.B.H."/>
            <person name="Van de Peer Y."/>
        </authorList>
    </citation>
    <scope>NUCLEOTIDE SEQUENCE [LARGE SCALE GENOMIC DNA]</scope>
    <source>
        <strain evidence="5">cv. Finnish</strain>
    </source>
</reference>
<feature type="repeat" description="PPR" evidence="3">
    <location>
        <begin position="238"/>
        <end position="272"/>
    </location>
</feature>
<accession>A0A0K9NUB6</accession>
<sequence length="481" mass="54797">MLRFFSTYLGRYHHRNIFHFLQNPKSYSISIIPVTTSAAAQPPSSRPHHCPLSYSSSQNHRYSDDYFAVVHHISNIVRHDYFLERTLGKLRGLIVSAELVYRVIRASSPTKPLESLRFFHWARATHSGTYKPTTLEIEELVLALGRGRHWESMWKTAELMRSLSFPLSSSTFASIIESYGRNGLTDKAVEVFNRMRHFNCPQTIQVYNALIFGLVEVRNFHGAYALVRRMVRKKTNPDRETFNVLVNGWCSAGKLREAREFLEEMRKLGFQPPVRGRDLLIDGLISAGYLESAKELVKRMTKEGSLPDVTTFNSLVDALCQSGEVDFCIELLNVVVKLEFTPDLSTYKIMIPAVSKLGKIDLGFKLIHDAMEDGHKPFPSLYAPLLKALCRAGRFTDAFGFFVDMKQRGHSPNRPVYTMLIKMCVRDGRYVDAANYLVEMTNMGLTPRIQNFDMVVDGLKHSGNYELAGKIEQIDLSLSHV</sequence>
<dbReference type="Proteomes" id="UP000036987">
    <property type="component" value="Unassembled WGS sequence"/>
</dbReference>
<feature type="repeat" description="PPR" evidence="3">
    <location>
        <begin position="203"/>
        <end position="237"/>
    </location>
</feature>
<keyword evidence="5" id="KW-1185">Reference proteome</keyword>
<protein>
    <submittedName>
        <fullName evidence="4">Putative Pentatricopeptide repeat-containing protein</fullName>
    </submittedName>
</protein>
<dbReference type="PANTHER" id="PTHR47447:SF28">
    <property type="entry name" value="PENTACOTRIPEPTIDE-REPEAT REGION OF PRORP DOMAIN-CONTAINING PROTEIN"/>
    <property type="match status" value="1"/>
</dbReference>
<dbReference type="AlphaFoldDB" id="A0A0K9NUB6"/>
<feature type="repeat" description="PPR" evidence="3">
    <location>
        <begin position="308"/>
        <end position="342"/>
    </location>
</feature>
<dbReference type="EMBL" id="LFYR01001623">
    <property type="protein sequence ID" value="KMZ60379.1"/>
    <property type="molecule type" value="Genomic_DNA"/>
</dbReference>
<feature type="repeat" description="PPR" evidence="3">
    <location>
        <begin position="168"/>
        <end position="202"/>
    </location>
</feature>
<comment type="caution">
    <text evidence="4">The sequence shown here is derived from an EMBL/GenBank/DDBJ whole genome shotgun (WGS) entry which is preliminary data.</text>
</comment>
<dbReference type="InterPro" id="IPR011990">
    <property type="entry name" value="TPR-like_helical_dom_sf"/>
</dbReference>
<organism evidence="4 5">
    <name type="scientific">Zostera marina</name>
    <name type="common">Eelgrass</name>
    <dbReference type="NCBI Taxonomy" id="29655"/>
    <lineage>
        <taxon>Eukaryota</taxon>
        <taxon>Viridiplantae</taxon>
        <taxon>Streptophyta</taxon>
        <taxon>Embryophyta</taxon>
        <taxon>Tracheophyta</taxon>
        <taxon>Spermatophyta</taxon>
        <taxon>Magnoliopsida</taxon>
        <taxon>Liliopsida</taxon>
        <taxon>Zosteraceae</taxon>
        <taxon>Zostera</taxon>
    </lineage>
</organism>
<dbReference type="Pfam" id="PF12854">
    <property type="entry name" value="PPR_1"/>
    <property type="match status" value="1"/>
</dbReference>
<dbReference type="InterPro" id="IPR002885">
    <property type="entry name" value="PPR_rpt"/>
</dbReference>
<name>A0A0K9NUB6_ZOSMR</name>
<dbReference type="PROSITE" id="PS51375">
    <property type="entry name" value="PPR"/>
    <property type="match status" value="7"/>
</dbReference>
<dbReference type="Pfam" id="PF13041">
    <property type="entry name" value="PPR_2"/>
    <property type="match status" value="2"/>
</dbReference>
<dbReference type="Pfam" id="PF01535">
    <property type="entry name" value="PPR"/>
    <property type="match status" value="3"/>
</dbReference>
<evidence type="ECO:0000313" key="5">
    <source>
        <dbReference type="Proteomes" id="UP000036987"/>
    </source>
</evidence>
<feature type="repeat" description="PPR" evidence="3">
    <location>
        <begin position="413"/>
        <end position="447"/>
    </location>
</feature>
<dbReference type="OrthoDB" id="185373at2759"/>
<gene>
    <name evidence="4" type="ORF">ZOSMA_5G02460</name>
</gene>